<dbReference type="Gene3D" id="3.40.1390.20">
    <property type="entry name" value="HprK N-terminal domain-like"/>
    <property type="match status" value="1"/>
</dbReference>
<dbReference type="EC" id="2.3.1.8" evidence="6 12"/>
<evidence type="ECO:0000256" key="4">
    <source>
        <dbReference type="ARBA" id="ARBA00009786"/>
    </source>
</evidence>
<dbReference type="GO" id="GO:0005737">
    <property type="term" value="C:cytoplasm"/>
    <property type="evidence" value="ECO:0007669"/>
    <property type="project" value="UniProtKB-SubCell"/>
</dbReference>
<dbReference type="PANTHER" id="PTHR43356:SF3">
    <property type="entry name" value="PHOSPHATE ACETYLTRANSFERASE"/>
    <property type="match status" value="1"/>
</dbReference>
<dbReference type="NCBIfam" id="TIGR00651">
    <property type="entry name" value="pta"/>
    <property type="match status" value="1"/>
</dbReference>
<dbReference type="Proteomes" id="UP000663281">
    <property type="component" value="Chromosome"/>
</dbReference>
<dbReference type="InterPro" id="IPR028979">
    <property type="entry name" value="Ser_kin/Pase_Hpr-like_N_sf"/>
</dbReference>
<comment type="similarity">
    <text evidence="3 12">In the C-terminal section; belongs to the phosphate acetyltransferase and butyryltransferase family.</text>
</comment>
<dbReference type="EMBL" id="CP071504">
    <property type="protein sequence ID" value="QSX28783.1"/>
    <property type="molecule type" value="Genomic_DNA"/>
</dbReference>
<dbReference type="NCBIfam" id="NF004167">
    <property type="entry name" value="PRK05632.1"/>
    <property type="match status" value="1"/>
</dbReference>
<dbReference type="PIRSF" id="PIRSF006107">
    <property type="entry name" value="PhpActrans_proteobac"/>
    <property type="match status" value="1"/>
</dbReference>
<evidence type="ECO:0000313" key="15">
    <source>
        <dbReference type="EMBL" id="QSX28783.1"/>
    </source>
</evidence>
<comment type="domain">
    <text evidence="12">The N-terminal region seems to be important for proper quaternary structure. The C-terminal region contains the substrate-binding site.</text>
</comment>
<evidence type="ECO:0000259" key="13">
    <source>
        <dbReference type="Pfam" id="PF01515"/>
    </source>
</evidence>
<proteinExistence type="inferred from homology"/>
<gene>
    <name evidence="15" type="primary">pta</name>
    <name evidence="15" type="ORF">JYB88_10905</name>
</gene>
<dbReference type="RefSeq" id="WP_207320090.1">
    <property type="nucleotide sequence ID" value="NZ_CP071501.1"/>
</dbReference>
<evidence type="ECO:0000256" key="7">
    <source>
        <dbReference type="ARBA" id="ARBA00021528"/>
    </source>
</evidence>
<dbReference type="Gene3D" id="3.40.50.10950">
    <property type="match status" value="1"/>
</dbReference>
<dbReference type="InterPro" id="IPR016475">
    <property type="entry name" value="P-Actrans_bac"/>
</dbReference>
<dbReference type="InterPro" id="IPR004614">
    <property type="entry name" value="P_AcTrfase"/>
</dbReference>
<comment type="subcellular location">
    <subcellularLocation>
        <location evidence="1 12">Cytoplasm</location>
    </subcellularLocation>
</comment>
<dbReference type="Pfam" id="PF13500">
    <property type="entry name" value="AAA_26"/>
    <property type="match status" value="1"/>
</dbReference>
<evidence type="ECO:0000313" key="16">
    <source>
        <dbReference type="Proteomes" id="UP000663281"/>
    </source>
</evidence>
<comment type="subunit">
    <text evidence="5">Homohexamer.</text>
</comment>
<dbReference type="Gene3D" id="3.40.50.300">
    <property type="entry name" value="P-loop containing nucleotide triphosphate hydrolases"/>
    <property type="match status" value="1"/>
</dbReference>
<evidence type="ECO:0000256" key="5">
    <source>
        <dbReference type="ARBA" id="ARBA00011643"/>
    </source>
</evidence>
<evidence type="ECO:0000256" key="3">
    <source>
        <dbReference type="ARBA" id="ARBA00008756"/>
    </source>
</evidence>
<keyword evidence="10 12" id="KW-0012">Acyltransferase</keyword>
<accession>A0A974XK89</accession>
<dbReference type="Gene3D" id="3.40.50.10750">
    <property type="entry name" value="Isocitrate/Isopropylmalate dehydrogenase-like"/>
    <property type="match status" value="1"/>
</dbReference>
<dbReference type="InterPro" id="IPR042112">
    <property type="entry name" value="P_AcTrfase_dom2"/>
</dbReference>
<dbReference type="InterPro" id="IPR050500">
    <property type="entry name" value="Phos_Acetyltrans/Butyryltrans"/>
</dbReference>
<sequence length="718" mass="78295">MSRNIMLVPIGTGVGLTSLSLGMVRALERHGVKVQFFKPISQLRPHDHGPERSTTILAKSPTVNPLEPFEMSHAEALVRTDQTDVLMEQIIARAAECASNTETLIIEGLVPTRSHTFADDLNYAIAKALDADVIFVATPGNDSANGLKNRLEIAFKSWGGNKNKRLIGAIINKIGAPVDDEGRARPDLSEVFDHQENQRSDTKAMFQLPGKSPLRILGSVPYNLDLVSPRASDLAKHLRARILNAGEMNSRRLRKVTFCARSIPNMLQHFRADSLLVTSGDRSDVIVSACLAAMNGVKIGALLLTGSYTPEPEVLKLCEQAFETGLPVFLVDTNTWQTSLNIQRFDHEVPVDDAVRIELVQEYVAGHIDQSWIESVTEHSPREHRLSPPAFRYKLTELARAAKKTVVLPEGDEPRTIKAAAICAERGIARCVLLGKPEEIQRIAAQQEVVLGEDVVIVDPDEVRERYVEPMLDLRRHKGLTEVVAREQLEDNMVLGTMMLAEDEVDGIVSGAVHTTANTIRPPLQLIKTAPGSSLVSSIFFMLMPDQVLVYGDCAINPDPDAEQLADIAIQSAESAKAFGIEPRVAMISYSTGDSGTGSDVDKVREATRIAKQKRPDLVIDGPLQYDAAVMPNVARSKAPDSPVAGKATVFVFPDLNTGNTTYKAVQRSADLISIGPMLQGMRKPVNDLSRGALVDDIVYTIALTAIQATQNQGTAED</sequence>
<dbReference type="KEGG" id="scyp:JYB88_10905"/>
<evidence type="ECO:0000256" key="9">
    <source>
        <dbReference type="ARBA" id="ARBA00022679"/>
    </source>
</evidence>
<dbReference type="PANTHER" id="PTHR43356">
    <property type="entry name" value="PHOSPHATE ACETYLTRANSFERASE"/>
    <property type="match status" value="1"/>
</dbReference>
<evidence type="ECO:0000256" key="6">
    <source>
        <dbReference type="ARBA" id="ARBA00012707"/>
    </source>
</evidence>
<dbReference type="NCBIfam" id="NF007233">
    <property type="entry name" value="PRK09653.1"/>
    <property type="match status" value="1"/>
</dbReference>
<dbReference type="Pfam" id="PF07085">
    <property type="entry name" value="DRTGG"/>
    <property type="match status" value="1"/>
</dbReference>
<keyword evidence="8 12" id="KW-0963">Cytoplasm</keyword>
<feature type="domain" description="DRTGG" evidence="14">
    <location>
        <begin position="233"/>
        <end position="344"/>
    </location>
</feature>
<evidence type="ECO:0000256" key="8">
    <source>
        <dbReference type="ARBA" id="ARBA00022490"/>
    </source>
</evidence>
<dbReference type="SUPFAM" id="SSF53659">
    <property type="entry name" value="Isocitrate/Isopropylmalate dehydrogenase-like"/>
    <property type="match status" value="1"/>
</dbReference>
<feature type="domain" description="Phosphate acetyl/butaryl transferase" evidence="13">
    <location>
        <begin position="391"/>
        <end position="706"/>
    </location>
</feature>
<dbReference type="CDD" id="cd03109">
    <property type="entry name" value="DTBS"/>
    <property type="match status" value="1"/>
</dbReference>
<reference evidence="15 16" key="1">
    <citation type="submission" date="2021-03" db="EMBL/GenBank/DDBJ databases">
        <title>Novel species identification of genus Shewanella.</title>
        <authorList>
            <person name="Liu G."/>
            <person name="Zhang Q."/>
        </authorList>
    </citation>
    <scope>NUCLEOTIDE SEQUENCE [LARGE SCALE GENOMIC DNA]</scope>
    <source>
        <strain evidence="15 16">FJAT-53726</strain>
    </source>
</reference>
<dbReference type="InterPro" id="IPR042113">
    <property type="entry name" value="P_AcTrfase_dom1"/>
</dbReference>
<evidence type="ECO:0000259" key="14">
    <source>
        <dbReference type="Pfam" id="PF07085"/>
    </source>
</evidence>
<dbReference type="SUPFAM" id="SSF75138">
    <property type="entry name" value="HprK N-terminal domain-like"/>
    <property type="match status" value="1"/>
</dbReference>
<keyword evidence="16" id="KW-1185">Reference proteome</keyword>
<keyword evidence="9 12" id="KW-0808">Transferase</keyword>
<protein>
    <recommendedName>
        <fullName evidence="7 12">Phosphate acetyltransferase</fullName>
        <ecNumber evidence="6 12">2.3.1.8</ecNumber>
    </recommendedName>
    <alternativeName>
        <fullName evidence="11 12">Phosphotransacetylase</fullName>
    </alternativeName>
</protein>
<evidence type="ECO:0000256" key="12">
    <source>
        <dbReference type="PIRNR" id="PIRNR006107"/>
    </source>
</evidence>
<comment type="function">
    <text evidence="12">Involved in acetate metabolism.</text>
</comment>
<evidence type="ECO:0000256" key="2">
    <source>
        <dbReference type="ARBA" id="ARBA00004989"/>
    </source>
</evidence>
<evidence type="ECO:0000256" key="1">
    <source>
        <dbReference type="ARBA" id="ARBA00004496"/>
    </source>
</evidence>
<evidence type="ECO:0000256" key="10">
    <source>
        <dbReference type="ARBA" id="ARBA00023315"/>
    </source>
</evidence>
<dbReference type="AlphaFoldDB" id="A0A974XK89"/>
<dbReference type="GO" id="GO:0008959">
    <property type="term" value="F:phosphate acetyltransferase activity"/>
    <property type="evidence" value="ECO:0007669"/>
    <property type="project" value="UniProtKB-EC"/>
</dbReference>
<dbReference type="Pfam" id="PF01515">
    <property type="entry name" value="PTA_PTB"/>
    <property type="match status" value="1"/>
</dbReference>
<comment type="similarity">
    <text evidence="4 12">In the N-terminal section; belongs to the CobB/CobQ family.</text>
</comment>
<dbReference type="FunFam" id="3.40.50.10750:FF:000001">
    <property type="entry name" value="Phosphate acetyltransferase"/>
    <property type="match status" value="1"/>
</dbReference>
<comment type="catalytic activity">
    <reaction evidence="12">
        <text>acetyl-CoA + phosphate = acetyl phosphate + CoA</text>
        <dbReference type="Rhea" id="RHEA:19521"/>
        <dbReference type="ChEBI" id="CHEBI:22191"/>
        <dbReference type="ChEBI" id="CHEBI:43474"/>
        <dbReference type="ChEBI" id="CHEBI:57287"/>
        <dbReference type="ChEBI" id="CHEBI:57288"/>
        <dbReference type="EC" id="2.3.1.8"/>
    </reaction>
</comment>
<dbReference type="InterPro" id="IPR010766">
    <property type="entry name" value="DRTGG"/>
</dbReference>
<dbReference type="SUPFAM" id="SSF52540">
    <property type="entry name" value="P-loop containing nucleoside triphosphate hydrolases"/>
    <property type="match status" value="1"/>
</dbReference>
<evidence type="ECO:0000256" key="11">
    <source>
        <dbReference type="ARBA" id="ARBA00031108"/>
    </source>
</evidence>
<dbReference type="InterPro" id="IPR027417">
    <property type="entry name" value="P-loop_NTPase"/>
</dbReference>
<comment type="pathway">
    <text evidence="2 12">Metabolic intermediate biosynthesis; acetyl-CoA biosynthesis; acetyl-CoA from acetate: step 2/2.</text>
</comment>
<organism evidence="15 16">
    <name type="scientific">Shewanella cyperi</name>
    <dbReference type="NCBI Taxonomy" id="2814292"/>
    <lineage>
        <taxon>Bacteria</taxon>
        <taxon>Pseudomonadati</taxon>
        <taxon>Pseudomonadota</taxon>
        <taxon>Gammaproteobacteria</taxon>
        <taxon>Alteromonadales</taxon>
        <taxon>Shewanellaceae</taxon>
        <taxon>Shewanella</taxon>
    </lineage>
</organism>
<name>A0A974XK89_9GAMM</name>
<dbReference type="InterPro" id="IPR002505">
    <property type="entry name" value="PTA_PTB"/>
</dbReference>